<reference evidence="1" key="1">
    <citation type="submission" date="2018-02" db="EMBL/GenBank/DDBJ databases">
        <title>Rhizophora mucronata_Transcriptome.</title>
        <authorList>
            <person name="Meera S.P."/>
            <person name="Sreeshan A."/>
            <person name="Augustine A."/>
        </authorList>
    </citation>
    <scope>NUCLEOTIDE SEQUENCE</scope>
    <source>
        <tissue evidence="1">Leaf</tissue>
    </source>
</reference>
<accession>A0A2P2LV60</accession>
<proteinExistence type="predicted"/>
<dbReference type="InterPro" id="IPR013877">
    <property type="entry name" value="YAP-bd/ALF4/Glomulin"/>
</dbReference>
<dbReference type="InterPro" id="IPR019516">
    <property type="entry name" value="Glomulin/ALF4"/>
</dbReference>
<organism evidence="1">
    <name type="scientific">Rhizophora mucronata</name>
    <name type="common">Asiatic mangrove</name>
    <dbReference type="NCBI Taxonomy" id="61149"/>
    <lineage>
        <taxon>Eukaryota</taxon>
        <taxon>Viridiplantae</taxon>
        <taxon>Streptophyta</taxon>
        <taxon>Embryophyta</taxon>
        <taxon>Tracheophyta</taxon>
        <taxon>Spermatophyta</taxon>
        <taxon>Magnoliopsida</taxon>
        <taxon>eudicotyledons</taxon>
        <taxon>Gunneridae</taxon>
        <taxon>Pentapetalae</taxon>
        <taxon>rosids</taxon>
        <taxon>fabids</taxon>
        <taxon>Malpighiales</taxon>
        <taxon>Rhizophoraceae</taxon>
        <taxon>Rhizophora</taxon>
    </lineage>
</organism>
<dbReference type="PANTHER" id="PTHR15430">
    <property type="entry name" value="GLOMULIN"/>
    <property type="match status" value="1"/>
</dbReference>
<dbReference type="EMBL" id="GGEC01041366">
    <property type="protein sequence ID" value="MBX21850.1"/>
    <property type="molecule type" value="Transcribed_RNA"/>
</dbReference>
<evidence type="ECO:0000313" key="1">
    <source>
        <dbReference type="EMBL" id="MBX21850.1"/>
    </source>
</evidence>
<dbReference type="AlphaFoldDB" id="A0A2P2LV60"/>
<dbReference type="GO" id="GO:0005737">
    <property type="term" value="C:cytoplasm"/>
    <property type="evidence" value="ECO:0007669"/>
    <property type="project" value="TreeGrafter"/>
</dbReference>
<dbReference type="GO" id="GO:0055105">
    <property type="term" value="F:ubiquitin-protein transferase inhibitor activity"/>
    <property type="evidence" value="ECO:0007669"/>
    <property type="project" value="TreeGrafter"/>
</dbReference>
<sequence>MSVESTADLGEAASPNAMVLRLQDQLSSLSKSVENGDESSVSELVSFLDSASDAALLDPDNQDAQTNAFEAVSEIHRFLSSPSASQVVIDALSFELPKAVSKFAALSDRCLDAADCVVDSLISSSNPRDMLSILCEALDSSRRMINASGYVAPLLSGLSKVLISIKKRHFEQAKVAVHVILTALKVVCLELWEQCAECINLFGRALSTADSIHVISAKLEGRENEKLRALLGLYVLQIMALLSLSVGHEIASCLPLMVQFSNFLPYCGLSYIGLLTGSDVDVLTSMFVEEHKEDEDNFMSCLSYIKLGASLSVIWGLISDGVSHAVGENISTVKYELQSNQTSRWQAVAMLRHILSSASMPWELKAHVVDFLLCIASENPPKNCTDEHVDCSVYMPSLCAALQAISEVIICAPSTVVRKNAFEALKRVLADIPAPHRLNMVQALIARTDSPSMIAILLDLVRRELHTENCQAISLCNHDVLQAENNASSTISLWNAGVLELVELVLRPPKGGSPSFPEHVDSVSASLNLYRFILLTESAGKTNYTGVLSKSNLWKAYNEWLLPLRTLLTGIIADNKNDSDQLAFEIECALCPVVMVLYRCIELVEEKLRHLT</sequence>
<dbReference type="PANTHER" id="PTHR15430:SF1">
    <property type="entry name" value="GLOMULIN"/>
    <property type="match status" value="1"/>
</dbReference>
<protein>
    <submittedName>
        <fullName evidence="1">Uncharacterized protein MANES_03G011600</fullName>
    </submittedName>
</protein>
<name>A0A2P2LV60_RHIMU</name>
<dbReference type="Pfam" id="PF08568">
    <property type="entry name" value="Kinetochor_Ybp2"/>
    <property type="match status" value="2"/>
</dbReference>